<dbReference type="Proteomes" id="UP001497700">
    <property type="component" value="Unassembled WGS sequence"/>
</dbReference>
<comment type="caution">
    <text evidence="1">The sequence shown here is derived from an EMBL/GenBank/DDBJ whole genome shotgun (WGS) entry which is preliminary data.</text>
</comment>
<evidence type="ECO:0000313" key="2">
    <source>
        <dbReference type="Proteomes" id="UP001497700"/>
    </source>
</evidence>
<keyword evidence="2" id="KW-1185">Reference proteome</keyword>
<organism evidence="1 2">
    <name type="scientific">Hypoxylon rubiginosum</name>
    <dbReference type="NCBI Taxonomy" id="110542"/>
    <lineage>
        <taxon>Eukaryota</taxon>
        <taxon>Fungi</taxon>
        <taxon>Dikarya</taxon>
        <taxon>Ascomycota</taxon>
        <taxon>Pezizomycotina</taxon>
        <taxon>Sordariomycetes</taxon>
        <taxon>Xylariomycetidae</taxon>
        <taxon>Xylariales</taxon>
        <taxon>Hypoxylaceae</taxon>
        <taxon>Hypoxylon</taxon>
    </lineage>
</organism>
<name>A0ACB9ZGY4_9PEZI</name>
<sequence length="240" mass="26711">MSSNTGRALRGSCHCGRNQYIVQIPSNTEAARILFDSTADHRISSATPLSAFLRVPLSWYHSQIFPFFPDESRASIRRVYSHPTEQNAMRQFCGFCGTPLSYWSEEPRSEADYIQVTLGSLLTEDLHDLEEFGLLPEEPAPEIMDIIPTPRSTQGTQLIGRDITSIPWFESMILGSRLGNVHTTRGVRESRDGRVRVEYEITEWTGDDAADGETGEKPQSSALATGKRKRGEVDDGGNTA</sequence>
<evidence type="ECO:0000313" key="1">
    <source>
        <dbReference type="EMBL" id="KAI4870856.1"/>
    </source>
</evidence>
<dbReference type="EMBL" id="MU393422">
    <property type="protein sequence ID" value="KAI4870856.1"/>
    <property type="molecule type" value="Genomic_DNA"/>
</dbReference>
<accession>A0ACB9ZGY4</accession>
<gene>
    <name evidence="1" type="ORF">F4820DRAFT_146850</name>
</gene>
<proteinExistence type="predicted"/>
<reference evidence="1 2" key="1">
    <citation type="journal article" date="2022" name="New Phytol.">
        <title>Ecological generalism drives hyperdiversity of secondary metabolite gene clusters in xylarialean endophytes.</title>
        <authorList>
            <person name="Franco M.E.E."/>
            <person name="Wisecaver J.H."/>
            <person name="Arnold A.E."/>
            <person name="Ju Y.M."/>
            <person name="Slot J.C."/>
            <person name="Ahrendt S."/>
            <person name="Moore L.P."/>
            <person name="Eastman K.E."/>
            <person name="Scott K."/>
            <person name="Konkel Z."/>
            <person name="Mondo S.J."/>
            <person name="Kuo A."/>
            <person name="Hayes R.D."/>
            <person name="Haridas S."/>
            <person name="Andreopoulos B."/>
            <person name="Riley R."/>
            <person name="LaButti K."/>
            <person name="Pangilinan J."/>
            <person name="Lipzen A."/>
            <person name="Amirebrahimi M."/>
            <person name="Yan J."/>
            <person name="Adam C."/>
            <person name="Keymanesh K."/>
            <person name="Ng V."/>
            <person name="Louie K."/>
            <person name="Northen T."/>
            <person name="Drula E."/>
            <person name="Henrissat B."/>
            <person name="Hsieh H.M."/>
            <person name="Youens-Clark K."/>
            <person name="Lutzoni F."/>
            <person name="Miadlikowska J."/>
            <person name="Eastwood D.C."/>
            <person name="Hamelin R.C."/>
            <person name="Grigoriev I.V."/>
            <person name="U'Ren J.M."/>
        </authorList>
    </citation>
    <scope>NUCLEOTIDE SEQUENCE [LARGE SCALE GENOMIC DNA]</scope>
    <source>
        <strain evidence="1 2">CBS 119005</strain>
    </source>
</reference>
<protein>
    <submittedName>
        <fullName evidence="1">Uncharacterized protein</fullName>
    </submittedName>
</protein>